<keyword evidence="1" id="KW-0805">Transcription regulation</keyword>
<evidence type="ECO:0000313" key="4">
    <source>
        <dbReference type="EMBL" id="MBP1040769.1"/>
    </source>
</evidence>
<dbReference type="InterPro" id="IPR026881">
    <property type="entry name" value="WYL_dom"/>
</dbReference>
<dbReference type="EMBL" id="JAEEGA010000004">
    <property type="protein sequence ID" value="MBP1040769.1"/>
    <property type="molecule type" value="Genomic_DNA"/>
</dbReference>
<dbReference type="PROSITE" id="PS52050">
    <property type="entry name" value="WYL"/>
    <property type="match status" value="1"/>
</dbReference>
<dbReference type="InterPro" id="IPR028349">
    <property type="entry name" value="PafC-like"/>
</dbReference>
<feature type="domain" description="HTH deoR-type" evidence="3">
    <location>
        <begin position="2"/>
        <end position="57"/>
    </location>
</feature>
<dbReference type="Pfam" id="PF08279">
    <property type="entry name" value="HTH_11"/>
    <property type="match status" value="1"/>
</dbReference>
<evidence type="ECO:0000259" key="3">
    <source>
        <dbReference type="PROSITE" id="PS51000"/>
    </source>
</evidence>
<dbReference type="InterPro" id="IPR013196">
    <property type="entry name" value="HTH_11"/>
</dbReference>
<dbReference type="RefSeq" id="WP_209526141.1">
    <property type="nucleotide sequence ID" value="NZ_JAEEGA010000004.1"/>
</dbReference>
<dbReference type="AlphaFoldDB" id="A0A940SUG7"/>
<keyword evidence="5" id="KW-1185">Reference proteome</keyword>
<gene>
    <name evidence="4" type="ORF">I6N95_07110</name>
</gene>
<dbReference type="InterPro" id="IPR036390">
    <property type="entry name" value="WH_DNA-bd_sf"/>
</dbReference>
<sequence>MKIERILSILFYLLNRESVSGSQLAKEFGVSRRTIIRDIDTLSLAGIPIYAETGVNGGYAIQQTYQLSGNLLTETNAQYLLLALTSLKTIYGDQKIDDTYEKVFHIFSNNTDQKLLELDFSVVGENKQVIEKVSQIKKAVVDQVSISFDYTSPTSGRSHVIIDPLHVSYKWYAWYVYGYSHEKQAMRQYKLIRIRHLKNSQPWLQEYNIPQLIDQMEKERHNEYLTLIIRYPSSIQVLVEEYLGGELLAEEAGYLTTKIYMQENNFMLFSILLGFGDQLQVLEPQFFSEKLTSHLEKALINNSKR</sequence>
<reference evidence="4" key="1">
    <citation type="submission" date="2020-12" db="EMBL/GenBank/DDBJ databases">
        <title>Vagococcus allomyrinae sp. nov. and Enterococcus lavae sp. nov., isolated from the larvae of Allomyrina dichotoma.</title>
        <authorList>
            <person name="Lee S.D."/>
        </authorList>
    </citation>
    <scope>NUCLEOTIDE SEQUENCE</scope>
    <source>
        <strain evidence="4">BWB3-3</strain>
    </source>
</reference>
<dbReference type="GO" id="GO:0003700">
    <property type="term" value="F:DNA-binding transcription factor activity"/>
    <property type="evidence" value="ECO:0007669"/>
    <property type="project" value="InterPro"/>
</dbReference>
<dbReference type="Pfam" id="PF13280">
    <property type="entry name" value="WYL"/>
    <property type="match status" value="1"/>
</dbReference>
<dbReference type="PIRSF" id="PIRSF016838">
    <property type="entry name" value="PafC"/>
    <property type="match status" value="1"/>
</dbReference>
<evidence type="ECO:0000313" key="5">
    <source>
        <dbReference type="Proteomes" id="UP000674938"/>
    </source>
</evidence>
<dbReference type="Proteomes" id="UP000674938">
    <property type="component" value="Unassembled WGS sequence"/>
</dbReference>
<evidence type="ECO:0000256" key="1">
    <source>
        <dbReference type="ARBA" id="ARBA00023015"/>
    </source>
</evidence>
<keyword evidence="2" id="KW-0804">Transcription</keyword>
<accession>A0A940SUG7</accession>
<organism evidence="4 5">
    <name type="scientific">Vagococcus allomyrinae</name>
    <dbReference type="NCBI Taxonomy" id="2794353"/>
    <lineage>
        <taxon>Bacteria</taxon>
        <taxon>Bacillati</taxon>
        <taxon>Bacillota</taxon>
        <taxon>Bacilli</taxon>
        <taxon>Lactobacillales</taxon>
        <taxon>Enterococcaceae</taxon>
        <taxon>Vagococcus</taxon>
    </lineage>
</organism>
<proteinExistence type="predicted"/>
<dbReference type="Gene3D" id="1.10.10.10">
    <property type="entry name" value="Winged helix-like DNA-binding domain superfamily/Winged helix DNA-binding domain"/>
    <property type="match status" value="1"/>
</dbReference>
<dbReference type="SUPFAM" id="SSF46785">
    <property type="entry name" value="Winged helix' DNA-binding domain"/>
    <property type="match status" value="1"/>
</dbReference>
<dbReference type="PROSITE" id="PS51000">
    <property type="entry name" value="HTH_DEOR_2"/>
    <property type="match status" value="1"/>
</dbReference>
<dbReference type="InterPro" id="IPR001034">
    <property type="entry name" value="DeoR_HTH"/>
</dbReference>
<dbReference type="PANTHER" id="PTHR34580:SF1">
    <property type="entry name" value="PROTEIN PAFC"/>
    <property type="match status" value="1"/>
</dbReference>
<protein>
    <submittedName>
        <fullName evidence="4">YafY family transcriptional regulator</fullName>
    </submittedName>
</protein>
<dbReference type="InterPro" id="IPR051534">
    <property type="entry name" value="CBASS_pafABC_assoc_protein"/>
</dbReference>
<evidence type="ECO:0000256" key="2">
    <source>
        <dbReference type="ARBA" id="ARBA00023163"/>
    </source>
</evidence>
<dbReference type="InterPro" id="IPR036388">
    <property type="entry name" value="WH-like_DNA-bd_sf"/>
</dbReference>
<name>A0A940SUG7_9ENTE</name>
<comment type="caution">
    <text evidence="4">The sequence shown here is derived from an EMBL/GenBank/DDBJ whole genome shotgun (WGS) entry which is preliminary data.</text>
</comment>
<dbReference type="PANTHER" id="PTHR34580">
    <property type="match status" value="1"/>
</dbReference>